<organism evidence="2 3">
    <name type="scientific">Umezawaea tangerina</name>
    <dbReference type="NCBI Taxonomy" id="84725"/>
    <lineage>
        <taxon>Bacteria</taxon>
        <taxon>Bacillati</taxon>
        <taxon>Actinomycetota</taxon>
        <taxon>Actinomycetes</taxon>
        <taxon>Pseudonocardiales</taxon>
        <taxon>Pseudonocardiaceae</taxon>
        <taxon>Umezawaea</taxon>
    </lineage>
</organism>
<keyword evidence="3" id="KW-1185">Reference proteome</keyword>
<feature type="compositionally biased region" description="Basic residues" evidence="1">
    <location>
        <begin position="91"/>
        <end position="103"/>
    </location>
</feature>
<dbReference type="AlphaFoldDB" id="A0A2T0SS86"/>
<dbReference type="OrthoDB" id="3697066at2"/>
<dbReference type="EMBL" id="PVTF01000012">
    <property type="protein sequence ID" value="PRY36281.1"/>
    <property type="molecule type" value="Genomic_DNA"/>
</dbReference>
<comment type="caution">
    <text evidence="2">The sequence shown here is derived from an EMBL/GenBank/DDBJ whole genome shotgun (WGS) entry which is preliminary data.</text>
</comment>
<sequence length="114" mass="11864">MTSTSTYPDGITPSVLGRIQALISVEIASPAPTSALLDGSALERRNRRIAARALAGVTARFGVTLAQVVRESEATPQPVTTLTLPAPVFGKTKRTGRKARRAAARAAANLGRVA</sequence>
<protein>
    <submittedName>
        <fullName evidence="2">Uncharacterized protein</fullName>
    </submittedName>
</protein>
<proteinExistence type="predicted"/>
<name>A0A2T0SS86_9PSEU</name>
<dbReference type="RefSeq" id="WP_106192823.1">
    <property type="nucleotide sequence ID" value="NZ_PVTF01000012.1"/>
</dbReference>
<evidence type="ECO:0000313" key="3">
    <source>
        <dbReference type="Proteomes" id="UP000239494"/>
    </source>
</evidence>
<dbReference type="Proteomes" id="UP000239494">
    <property type="component" value="Unassembled WGS sequence"/>
</dbReference>
<reference evidence="2 3" key="1">
    <citation type="submission" date="2018-03" db="EMBL/GenBank/DDBJ databases">
        <title>Genomic Encyclopedia of Archaeal and Bacterial Type Strains, Phase II (KMG-II): from individual species to whole genera.</title>
        <authorList>
            <person name="Goeker M."/>
        </authorList>
    </citation>
    <scope>NUCLEOTIDE SEQUENCE [LARGE SCALE GENOMIC DNA]</scope>
    <source>
        <strain evidence="2 3">DSM 44720</strain>
    </source>
</reference>
<feature type="region of interest" description="Disordered" evidence="1">
    <location>
        <begin position="90"/>
        <end position="114"/>
    </location>
</feature>
<evidence type="ECO:0000256" key="1">
    <source>
        <dbReference type="SAM" id="MobiDB-lite"/>
    </source>
</evidence>
<gene>
    <name evidence="2" type="ORF">CLV43_112208</name>
</gene>
<evidence type="ECO:0000313" key="2">
    <source>
        <dbReference type="EMBL" id="PRY36281.1"/>
    </source>
</evidence>
<accession>A0A2T0SS86</accession>